<name>A0A0A9FVE0_ARUDO</name>
<reference evidence="1" key="2">
    <citation type="journal article" date="2015" name="Data Brief">
        <title>Shoot transcriptome of the giant reed, Arundo donax.</title>
        <authorList>
            <person name="Barrero R.A."/>
            <person name="Guerrero F.D."/>
            <person name="Moolhuijzen P."/>
            <person name="Goolsby J.A."/>
            <person name="Tidwell J."/>
            <person name="Bellgard S.E."/>
            <person name="Bellgard M.I."/>
        </authorList>
    </citation>
    <scope>NUCLEOTIDE SEQUENCE</scope>
    <source>
        <tissue evidence="1">Shoot tissue taken approximately 20 cm above the soil surface</tissue>
    </source>
</reference>
<accession>A0A0A9FVE0</accession>
<reference evidence="1" key="1">
    <citation type="submission" date="2014-09" db="EMBL/GenBank/DDBJ databases">
        <authorList>
            <person name="Magalhaes I.L.F."/>
            <person name="Oliveira U."/>
            <person name="Santos F.R."/>
            <person name="Vidigal T.H.D.A."/>
            <person name="Brescovit A.D."/>
            <person name="Santos A.J."/>
        </authorList>
    </citation>
    <scope>NUCLEOTIDE SEQUENCE</scope>
    <source>
        <tissue evidence="1">Shoot tissue taken approximately 20 cm above the soil surface</tissue>
    </source>
</reference>
<sequence length="58" mass="7007">MMALHGHLQHSGYSKTALKQNSLQYNHEFVQRKALCSYEEWYIFHLLQLKLFVLRDKL</sequence>
<organism evidence="1">
    <name type="scientific">Arundo donax</name>
    <name type="common">Giant reed</name>
    <name type="synonym">Donax arundinaceus</name>
    <dbReference type="NCBI Taxonomy" id="35708"/>
    <lineage>
        <taxon>Eukaryota</taxon>
        <taxon>Viridiplantae</taxon>
        <taxon>Streptophyta</taxon>
        <taxon>Embryophyta</taxon>
        <taxon>Tracheophyta</taxon>
        <taxon>Spermatophyta</taxon>
        <taxon>Magnoliopsida</taxon>
        <taxon>Liliopsida</taxon>
        <taxon>Poales</taxon>
        <taxon>Poaceae</taxon>
        <taxon>PACMAD clade</taxon>
        <taxon>Arundinoideae</taxon>
        <taxon>Arundineae</taxon>
        <taxon>Arundo</taxon>
    </lineage>
</organism>
<proteinExistence type="predicted"/>
<dbReference type="EMBL" id="GBRH01185593">
    <property type="protein sequence ID" value="JAE12303.1"/>
    <property type="molecule type" value="Transcribed_RNA"/>
</dbReference>
<protein>
    <submittedName>
        <fullName evidence="1">Uncharacterized protein</fullName>
    </submittedName>
</protein>
<evidence type="ECO:0000313" key="1">
    <source>
        <dbReference type="EMBL" id="JAE12303.1"/>
    </source>
</evidence>
<dbReference type="AlphaFoldDB" id="A0A0A9FVE0"/>